<proteinExistence type="predicted"/>
<dbReference type="EMBL" id="JANPWB010000012">
    <property type="protein sequence ID" value="KAJ1117279.1"/>
    <property type="molecule type" value="Genomic_DNA"/>
</dbReference>
<dbReference type="AlphaFoldDB" id="A0AAV7NQI0"/>
<protein>
    <submittedName>
        <fullName evidence="2">Uncharacterized protein</fullName>
    </submittedName>
</protein>
<feature type="region of interest" description="Disordered" evidence="1">
    <location>
        <begin position="1"/>
        <end position="27"/>
    </location>
</feature>
<feature type="region of interest" description="Disordered" evidence="1">
    <location>
        <begin position="50"/>
        <end position="104"/>
    </location>
</feature>
<evidence type="ECO:0000313" key="3">
    <source>
        <dbReference type="Proteomes" id="UP001066276"/>
    </source>
</evidence>
<feature type="compositionally biased region" description="Basic and acidic residues" evidence="1">
    <location>
        <begin position="64"/>
        <end position="74"/>
    </location>
</feature>
<organism evidence="2 3">
    <name type="scientific">Pleurodeles waltl</name>
    <name type="common">Iberian ribbed newt</name>
    <dbReference type="NCBI Taxonomy" id="8319"/>
    <lineage>
        <taxon>Eukaryota</taxon>
        <taxon>Metazoa</taxon>
        <taxon>Chordata</taxon>
        <taxon>Craniata</taxon>
        <taxon>Vertebrata</taxon>
        <taxon>Euteleostomi</taxon>
        <taxon>Amphibia</taxon>
        <taxon>Batrachia</taxon>
        <taxon>Caudata</taxon>
        <taxon>Salamandroidea</taxon>
        <taxon>Salamandridae</taxon>
        <taxon>Pleurodelinae</taxon>
        <taxon>Pleurodeles</taxon>
    </lineage>
</organism>
<reference evidence="2" key="1">
    <citation type="journal article" date="2022" name="bioRxiv">
        <title>Sequencing and chromosome-scale assembly of the giantPleurodeles waltlgenome.</title>
        <authorList>
            <person name="Brown T."/>
            <person name="Elewa A."/>
            <person name="Iarovenko S."/>
            <person name="Subramanian E."/>
            <person name="Araus A.J."/>
            <person name="Petzold A."/>
            <person name="Susuki M."/>
            <person name="Suzuki K.-i.T."/>
            <person name="Hayashi T."/>
            <person name="Toyoda A."/>
            <person name="Oliveira C."/>
            <person name="Osipova E."/>
            <person name="Leigh N.D."/>
            <person name="Simon A."/>
            <person name="Yun M.H."/>
        </authorList>
    </citation>
    <scope>NUCLEOTIDE SEQUENCE</scope>
    <source>
        <strain evidence="2">20211129_DDA</strain>
        <tissue evidence="2">Liver</tissue>
    </source>
</reference>
<dbReference type="Proteomes" id="UP001066276">
    <property type="component" value="Chromosome 8"/>
</dbReference>
<evidence type="ECO:0000256" key="1">
    <source>
        <dbReference type="SAM" id="MobiDB-lite"/>
    </source>
</evidence>
<accession>A0AAV7NQI0</accession>
<keyword evidence="3" id="KW-1185">Reference proteome</keyword>
<sequence>MGQPSDGADGSVQPEDLPDTSGELLSSSSSSFVSSAIFLFSAPLPIAFLSGSDGRPFKSPSSRWDGHGTPRLEEQEGPSGSGGEAAEQEGALCGSAQSGPSQIV</sequence>
<comment type="caution">
    <text evidence="2">The sequence shown here is derived from an EMBL/GenBank/DDBJ whole genome shotgun (WGS) entry which is preliminary data.</text>
</comment>
<evidence type="ECO:0000313" key="2">
    <source>
        <dbReference type="EMBL" id="KAJ1117279.1"/>
    </source>
</evidence>
<gene>
    <name evidence="2" type="ORF">NDU88_005479</name>
</gene>
<name>A0AAV7NQI0_PLEWA</name>
<feature type="compositionally biased region" description="Polar residues" evidence="1">
    <location>
        <begin position="95"/>
        <end position="104"/>
    </location>
</feature>